<name>A0A090MTV7_AFIFE</name>
<accession>A0A090MTV7</accession>
<comment type="caution">
    <text evidence="1">The sequence shown here is derived from an EMBL/GenBank/DDBJ whole genome shotgun (WGS) entry which is preliminary data.</text>
</comment>
<dbReference type="STRING" id="1035.BN961_03087"/>
<keyword evidence="2" id="KW-1185">Reference proteome</keyword>
<sequence>MFNGGGSGIGPVAASAKLFGSPIYHFGGIVGGAAPLRLVSAGTFHNAPRFHGGAFLSPDEVPAILQRGERVLSRTEAQRYGRERAVAAPVVNVIIQTPSPAAFQASRTQLAADLARAVRMGARGL</sequence>
<evidence type="ECO:0000313" key="2">
    <source>
        <dbReference type="Proteomes" id="UP000035762"/>
    </source>
</evidence>
<gene>
    <name evidence="1" type="ORF">BN961_03087</name>
</gene>
<dbReference type="AlphaFoldDB" id="A0A090MTV7"/>
<reference evidence="1 2" key="1">
    <citation type="journal article" date="2014" name="Genome Announc.">
        <title>Genome Sequence of Afipia felis Strain 76713, Isolated in Hospital Water Using an Amoeba Co-Culture Procedure.</title>
        <authorList>
            <person name="Benamar S."/>
            <person name="La Scola B."/>
            <person name="Croce O."/>
        </authorList>
    </citation>
    <scope>NUCLEOTIDE SEQUENCE [LARGE SCALE GENOMIC DNA]</scope>
    <source>
        <strain evidence="1 2">76713</strain>
    </source>
</reference>
<dbReference type="Proteomes" id="UP000035762">
    <property type="component" value="Unassembled WGS sequence"/>
</dbReference>
<protein>
    <submittedName>
        <fullName evidence="1">Uncharacterized protein</fullName>
    </submittedName>
</protein>
<proteinExistence type="predicted"/>
<organism evidence="1 2">
    <name type="scientific">Afipia felis</name>
    <name type="common">Cat scratch disease bacillus</name>
    <dbReference type="NCBI Taxonomy" id="1035"/>
    <lineage>
        <taxon>Bacteria</taxon>
        <taxon>Pseudomonadati</taxon>
        <taxon>Pseudomonadota</taxon>
        <taxon>Alphaproteobacteria</taxon>
        <taxon>Hyphomicrobiales</taxon>
        <taxon>Nitrobacteraceae</taxon>
        <taxon>Afipia</taxon>
    </lineage>
</organism>
<dbReference type="EMBL" id="CCAZ020000002">
    <property type="protein sequence ID" value="CEG09657.1"/>
    <property type="molecule type" value="Genomic_DNA"/>
</dbReference>
<evidence type="ECO:0000313" key="1">
    <source>
        <dbReference type="EMBL" id="CEG09657.1"/>
    </source>
</evidence>